<keyword evidence="1" id="KW-0732">Signal</keyword>
<reference evidence="2" key="1">
    <citation type="submission" date="2022-02" db="EMBL/GenBank/DDBJ databases">
        <title>Paenibacillus sp. MBLB1832 Whole Genome Shotgun Sequencing.</title>
        <authorList>
            <person name="Hwang C.Y."/>
            <person name="Cho E.-S."/>
            <person name="Seo M.-J."/>
        </authorList>
    </citation>
    <scope>NUCLEOTIDE SEQUENCE</scope>
    <source>
        <strain evidence="2">MBLB1832</strain>
    </source>
</reference>
<accession>A0AA96LS09</accession>
<dbReference type="KEGG" id="proo:MJB10_08780"/>
<dbReference type="PROSITE" id="PS51257">
    <property type="entry name" value="PROKAR_LIPOPROTEIN"/>
    <property type="match status" value="1"/>
</dbReference>
<evidence type="ECO:0000313" key="3">
    <source>
        <dbReference type="Proteomes" id="UP001304650"/>
    </source>
</evidence>
<protein>
    <submittedName>
        <fullName evidence="2">ABC transporter substrate-binding protein</fullName>
    </submittedName>
</protein>
<name>A0AA96LS09_9BACL</name>
<dbReference type="PANTHER" id="PTHR43649">
    <property type="entry name" value="ARABINOSE-BINDING PROTEIN-RELATED"/>
    <property type="match status" value="1"/>
</dbReference>
<feature type="chain" id="PRO_5041697984" evidence="1">
    <location>
        <begin position="23"/>
        <end position="552"/>
    </location>
</feature>
<dbReference type="InterPro" id="IPR006059">
    <property type="entry name" value="SBP"/>
</dbReference>
<evidence type="ECO:0000256" key="1">
    <source>
        <dbReference type="SAM" id="SignalP"/>
    </source>
</evidence>
<dbReference type="Gene3D" id="3.40.190.10">
    <property type="entry name" value="Periplasmic binding protein-like II"/>
    <property type="match status" value="2"/>
</dbReference>
<dbReference type="AlphaFoldDB" id="A0AA96LS09"/>
<gene>
    <name evidence="2" type="ORF">MJB10_08780</name>
</gene>
<evidence type="ECO:0000313" key="2">
    <source>
        <dbReference type="EMBL" id="WNR46171.1"/>
    </source>
</evidence>
<keyword evidence="3" id="KW-1185">Reference proteome</keyword>
<dbReference type="InterPro" id="IPR050490">
    <property type="entry name" value="Bact_solute-bd_prot1"/>
</dbReference>
<organism evidence="2 3">
    <name type="scientific">Paenibacillus roseopurpureus</name>
    <dbReference type="NCBI Taxonomy" id="2918901"/>
    <lineage>
        <taxon>Bacteria</taxon>
        <taxon>Bacillati</taxon>
        <taxon>Bacillota</taxon>
        <taxon>Bacilli</taxon>
        <taxon>Bacillales</taxon>
        <taxon>Paenibacillaceae</taxon>
        <taxon>Paenibacillus</taxon>
    </lineage>
</organism>
<dbReference type="Pfam" id="PF01547">
    <property type="entry name" value="SBP_bac_1"/>
    <property type="match status" value="1"/>
</dbReference>
<feature type="signal peptide" evidence="1">
    <location>
        <begin position="1"/>
        <end position="22"/>
    </location>
</feature>
<sequence>MKRSKRMFLLPAVALTAISLVASGCSKSTQTEQPIATAANTNVAKATTSPAVDFKGLDFSWYIHYDWAVSTPWGQDPPTQWIKEQKGVNVNFVQSGGAAVQKFNSMIVSNDLPNLITLDRAADLEKLIQAGQLVPLDEYVKKYPNLKKWAGDKTLGMLKSSDGKLYGFPNYYGGENGNTGWALNKEIYTALGSPKLETFAELEDYLRKVKAAYPNVVPLEAGELTGNGMLQAGNLLYAGYGEDKTLIFSDNLKAYPDKNQLQSIFKDPAFVKSVVEANKLFNEKLITQDAFTQKSDQVKEKLKTGRVAVVALNNIFNVQEGHNILAEKNKDLGYVVIPPIHEQGLNAAKIKPANFSTLGWNVSVITKSAKDPEKLFAYMDWATGLEGQQVLTFGPKGLLWDEADADGVPIRNEKAKTIAKADKDKLKIGAGNYFANTNLRQKLINLDEERYGDKKPGQFDGIAANKILKASSYDTTEFEGILPLPSSDLGIIYTQVKDLMKEAYARAVFAKNSDEALQIINKAQSNAEAAGYDKVLKYMTDKWQENLKKMKG</sequence>
<dbReference type="SUPFAM" id="SSF53850">
    <property type="entry name" value="Periplasmic binding protein-like II"/>
    <property type="match status" value="1"/>
</dbReference>
<proteinExistence type="predicted"/>
<dbReference type="EMBL" id="CP130319">
    <property type="protein sequence ID" value="WNR46171.1"/>
    <property type="molecule type" value="Genomic_DNA"/>
</dbReference>
<dbReference type="RefSeq" id="WP_314803602.1">
    <property type="nucleotide sequence ID" value="NZ_CP130319.1"/>
</dbReference>
<dbReference type="PANTHER" id="PTHR43649:SF12">
    <property type="entry name" value="DIACETYLCHITOBIOSE BINDING PROTEIN DASA"/>
    <property type="match status" value="1"/>
</dbReference>
<dbReference type="Proteomes" id="UP001304650">
    <property type="component" value="Chromosome"/>
</dbReference>